<organism evidence="1 2">
    <name type="scientific">Paenisporosarcina cavernae</name>
    <dbReference type="NCBI Taxonomy" id="2320858"/>
    <lineage>
        <taxon>Bacteria</taxon>
        <taxon>Bacillati</taxon>
        <taxon>Bacillota</taxon>
        <taxon>Bacilli</taxon>
        <taxon>Bacillales</taxon>
        <taxon>Caryophanaceae</taxon>
        <taxon>Paenisporosarcina</taxon>
    </lineage>
</organism>
<dbReference type="Gene3D" id="1.10.220.80">
    <property type="entry name" value="BH2638-like"/>
    <property type="match status" value="1"/>
</dbReference>
<proteinExistence type="predicted"/>
<evidence type="ECO:0000313" key="1">
    <source>
        <dbReference type="EMBL" id="AYC29111.1"/>
    </source>
</evidence>
<dbReference type="EMBL" id="CP032418">
    <property type="protein sequence ID" value="AYC29111.1"/>
    <property type="molecule type" value="Genomic_DNA"/>
</dbReference>
<accession>A0A385YRJ6</accession>
<dbReference type="OrthoDB" id="1649074at2"/>
<dbReference type="InterPro" id="IPR023324">
    <property type="entry name" value="BH2638-like_sf"/>
</dbReference>
<keyword evidence="2" id="KW-1185">Reference proteome</keyword>
<dbReference type="Pfam" id="PF05256">
    <property type="entry name" value="UPF0223"/>
    <property type="match status" value="1"/>
</dbReference>
<evidence type="ECO:0000313" key="2">
    <source>
        <dbReference type="Proteomes" id="UP000265725"/>
    </source>
</evidence>
<reference evidence="2" key="1">
    <citation type="submission" date="2018-09" db="EMBL/GenBank/DDBJ databases">
        <authorList>
            <person name="Zhu H."/>
        </authorList>
    </citation>
    <scope>NUCLEOTIDE SEQUENCE [LARGE SCALE GENOMIC DNA]</scope>
    <source>
        <strain evidence="2">K2R23-3</strain>
    </source>
</reference>
<dbReference type="PIRSF" id="PIRSF037260">
    <property type="entry name" value="UPF0223"/>
    <property type="match status" value="1"/>
</dbReference>
<dbReference type="KEGG" id="paek:D3873_04165"/>
<name>A0A385YRJ6_9BACL</name>
<dbReference type="NCBIfam" id="NF003353">
    <property type="entry name" value="PRK04387.1"/>
    <property type="match status" value="1"/>
</dbReference>
<dbReference type="RefSeq" id="WP_119882852.1">
    <property type="nucleotide sequence ID" value="NZ_CP032418.1"/>
</dbReference>
<sequence length="92" mass="10542">MNYSYPFSSDWKTEEIVTVVEFFQAIEQAFEGGIKKETLLSKYRAFQSVIPSKAEEKTLFREFEKESGYASFEAVKKLKDAKDGAIIRGGRD</sequence>
<dbReference type="Proteomes" id="UP000265725">
    <property type="component" value="Chromosome"/>
</dbReference>
<dbReference type="AlphaFoldDB" id="A0A385YRJ6"/>
<dbReference type="SUPFAM" id="SSF158504">
    <property type="entry name" value="BH2638-like"/>
    <property type="match status" value="1"/>
</dbReference>
<gene>
    <name evidence="1" type="ORF">D3873_04165</name>
</gene>
<protein>
    <submittedName>
        <fullName evidence="1">UPF0223 family protein</fullName>
    </submittedName>
</protein>
<dbReference type="InterPro" id="IPR007920">
    <property type="entry name" value="UPF0223"/>
</dbReference>